<dbReference type="SUPFAM" id="SSF53335">
    <property type="entry name" value="S-adenosyl-L-methionine-dependent methyltransferases"/>
    <property type="match status" value="1"/>
</dbReference>
<evidence type="ECO:0000313" key="3">
    <source>
        <dbReference type="Proteomes" id="UP000612899"/>
    </source>
</evidence>
<dbReference type="Pfam" id="PF08241">
    <property type="entry name" value="Methyltransf_11"/>
    <property type="match status" value="1"/>
</dbReference>
<gene>
    <name evidence="2" type="ORF">Rhe02_46520</name>
</gene>
<keyword evidence="3" id="KW-1185">Reference proteome</keyword>
<protein>
    <recommendedName>
        <fullName evidence="1">Methyltransferase type 11 domain-containing protein</fullName>
    </recommendedName>
</protein>
<dbReference type="AlphaFoldDB" id="A0A8J3Q9U0"/>
<name>A0A8J3Q9U0_9ACTN</name>
<feature type="domain" description="Methyltransferase type 11" evidence="1">
    <location>
        <begin position="5"/>
        <end position="65"/>
    </location>
</feature>
<sequence length="187" mass="20850">MRIYAQMHRPHARVSYQKGRAESIPLGRASCDLAILYEMVHHVEDRAAMAGELARVLRPGGRVIIGTRLRDQADSPAWAKYFPQAYELLKPRLPTIAELCAILEPAGFSYVTHEIADLLVAPSLKAYRERLSYLAISALTQLSRAELNHGFTLLESAIAHDHEPGPIHAPIFFLVAERHIHAMPTGD</sequence>
<dbReference type="Gene3D" id="3.40.50.150">
    <property type="entry name" value="Vaccinia Virus protein VP39"/>
    <property type="match status" value="1"/>
</dbReference>
<comment type="caution">
    <text evidence="2">The sequence shown here is derived from an EMBL/GenBank/DDBJ whole genome shotgun (WGS) entry which is preliminary data.</text>
</comment>
<dbReference type="EMBL" id="BONY01000028">
    <property type="protein sequence ID" value="GIH06585.1"/>
    <property type="molecule type" value="Genomic_DNA"/>
</dbReference>
<dbReference type="GO" id="GO:0008757">
    <property type="term" value="F:S-adenosylmethionine-dependent methyltransferase activity"/>
    <property type="evidence" value="ECO:0007669"/>
    <property type="project" value="InterPro"/>
</dbReference>
<proteinExistence type="predicted"/>
<evidence type="ECO:0000313" key="2">
    <source>
        <dbReference type="EMBL" id="GIH06585.1"/>
    </source>
</evidence>
<dbReference type="Proteomes" id="UP000612899">
    <property type="component" value="Unassembled WGS sequence"/>
</dbReference>
<dbReference type="InterPro" id="IPR029063">
    <property type="entry name" value="SAM-dependent_MTases_sf"/>
</dbReference>
<dbReference type="InterPro" id="IPR013216">
    <property type="entry name" value="Methyltransf_11"/>
</dbReference>
<evidence type="ECO:0000259" key="1">
    <source>
        <dbReference type="Pfam" id="PF08241"/>
    </source>
</evidence>
<accession>A0A8J3Q9U0</accession>
<organism evidence="2 3">
    <name type="scientific">Rhizocola hellebori</name>
    <dbReference type="NCBI Taxonomy" id="1392758"/>
    <lineage>
        <taxon>Bacteria</taxon>
        <taxon>Bacillati</taxon>
        <taxon>Actinomycetota</taxon>
        <taxon>Actinomycetes</taxon>
        <taxon>Micromonosporales</taxon>
        <taxon>Micromonosporaceae</taxon>
        <taxon>Rhizocola</taxon>
    </lineage>
</organism>
<reference evidence="2" key="1">
    <citation type="submission" date="2021-01" db="EMBL/GenBank/DDBJ databases">
        <title>Whole genome shotgun sequence of Rhizocola hellebori NBRC 109834.</title>
        <authorList>
            <person name="Komaki H."/>
            <person name="Tamura T."/>
        </authorList>
    </citation>
    <scope>NUCLEOTIDE SEQUENCE</scope>
    <source>
        <strain evidence="2">NBRC 109834</strain>
    </source>
</reference>